<accession>A0A8S1WD38</accession>
<name>A0A8S1WD38_PAROT</name>
<dbReference type="Proteomes" id="UP000683925">
    <property type="component" value="Unassembled WGS sequence"/>
</dbReference>
<proteinExistence type="predicted"/>
<gene>
    <name evidence="1" type="ORF">POCTA_138.1.T0890005</name>
</gene>
<dbReference type="AlphaFoldDB" id="A0A8S1WD38"/>
<reference evidence="1" key="1">
    <citation type="submission" date="2021-01" db="EMBL/GenBank/DDBJ databases">
        <authorList>
            <consortium name="Genoscope - CEA"/>
            <person name="William W."/>
        </authorList>
    </citation>
    <scope>NUCLEOTIDE SEQUENCE</scope>
</reference>
<evidence type="ECO:0000313" key="2">
    <source>
        <dbReference type="Proteomes" id="UP000683925"/>
    </source>
</evidence>
<organism evidence="1 2">
    <name type="scientific">Paramecium octaurelia</name>
    <dbReference type="NCBI Taxonomy" id="43137"/>
    <lineage>
        <taxon>Eukaryota</taxon>
        <taxon>Sar</taxon>
        <taxon>Alveolata</taxon>
        <taxon>Ciliophora</taxon>
        <taxon>Intramacronucleata</taxon>
        <taxon>Oligohymenophorea</taxon>
        <taxon>Peniculida</taxon>
        <taxon>Parameciidae</taxon>
        <taxon>Paramecium</taxon>
    </lineage>
</organism>
<keyword evidence="2" id="KW-1185">Reference proteome</keyword>
<protein>
    <submittedName>
        <fullName evidence="1">Uncharacterized protein</fullName>
    </submittedName>
</protein>
<sequence length="444" mass="52770">MKGDLVSSPLSQSSILNRLQSNNFIKQGECCIYQIQLDQKIGQKSSLKEILQGAVLGILKGISMDEKNQCQTNPFEQTITLYQQHASNLDQVQQKILNQTKNQVNSYEQLHVLYQILINSLSYYIINMDNKSKQMKTIFDQLINKNESAIANDKVIRLEAIRTLGRSSKTTLRKQREINEIHEKLKQKEKDNLHCKLLFDNKLKKQQIQQDKMRKINKKQYILQRIKVYCFYSLIQCNEIAEINKKMNQKELEIKGVYKQLGQINQVKLENENLQNYYYQKRMNTQKGVNCYVSEGWKSCLKSYKWKLVLSLRKSNSKDRENIICILNAEWIQLSCWNWVQRYNIQKQVYKFRSWVYVLIHQIINRSYLIRENGFIYSHHNNNIQMINTYLSSDVIKVEWIKQCNPLLEINQKIDTSLTQELYPCVNTWYNSKIKILYKIPDFN</sequence>
<evidence type="ECO:0000313" key="1">
    <source>
        <dbReference type="EMBL" id="CAD8186901.1"/>
    </source>
</evidence>
<dbReference type="EMBL" id="CAJJDP010000088">
    <property type="protein sequence ID" value="CAD8186901.1"/>
    <property type="molecule type" value="Genomic_DNA"/>
</dbReference>
<comment type="caution">
    <text evidence="1">The sequence shown here is derived from an EMBL/GenBank/DDBJ whole genome shotgun (WGS) entry which is preliminary data.</text>
</comment>